<feature type="domain" description="HIT" evidence="3">
    <location>
        <begin position="4"/>
        <end position="107"/>
    </location>
</feature>
<evidence type="ECO:0000313" key="4">
    <source>
        <dbReference type="EMBL" id="MFC7580691.1"/>
    </source>
</evidence>
<dbReference type="EC" id="2.1.1.-" evidence="4"/>
<dbReference type="InterPro" id="IPR036265">
    <property type="entry name" value="HIT-like_sf"/>
</dbReference>
<dbReference type="Pfam" id="PF01230">
    <property type="entry name" value="HIT"/>
    <property type="match status" value="1"/>
</dbReference>
<keyword evidence="4" id="KW-0489">Methyltransferase</keyword>
<dbReference type="EMBL" id="JBHTEF010000001">
    <property type="protein sequence ID" value="MFC7580691.1"/>
    <property type="molecule type" value="Genomic_DNA"/>
</dbReference>
<dbReference type="PANTHER" id="PTHR46648">
    <property type="entry name" value="HIT FAMILY PROTEIN 1"/>
    <property type="match status" value="1"/>
</dbReference>
<comment type="caution">
    <text evidence="4">The sequence shown here is derived from an EMBL/GenBank/DDBJ whole genome shotgun (WGS) entry which is preliminary data.</text>
</comment>
<organism evidence="4 5">
    <name type="scientific">Schaalia naturae</name>
    <dbReference type="NCBI Taxonomy" id="635203"/>
    <lineage>
        <taxon>Bacteria</taxon>
        <taxon>Bacillati</taxon>
        <taxon>Actinomycetota</taxon>
        <taxon>Actinomycetes</taxon>
        <taxon>Actinomycetales</taxon>
        <taxon>Actinomycetaceae</taxon>
        <taxon>Schaalia</taxon>
    </lineage>
</organism>
<dbReference type="Gene3D" id="3.30.428.10">
    <property type="entry name" value="HIT-like"/>
    <property type="match status" value="1"/>
</dbReference>
<dbReference type="PROSITE" id="PS51084">
    <property type="entry name" value="HIT_2"/>
    <property type="match status" value="1"/>
</dbReference>
<evidence type="ECO:0000256" key="1">
    <source>
        <dbReference type="PROSITE-ProRule" id="PRU00464"/>
    </source>
</evidence>
<name>A0ABW2SME8_9ACTO</name>
<feature type="short sequence motif" description="Histidine triad motif" evidence="1">
    <location>
        <begin position="91"/>
        <end position="95"/>
    </location>
</feature>
<keyword evidence="5" id="KW-1185">Reference proteome</keyword>
<dbReference type="Proteomes" id="UP001596527">
    <property type="component" value="Unassembled WGS sequence"/>
</dbReference>
<keyword evidence="4" id="KW-0808">Transferase</keyword>
<evidence type="ECO:0000313" key="5">
    <source>
        <dbReference type="Proteomes" id="UP001596527"/>
    </source>
</evidence>
<dbReference type="SUPFAM" id="SSF54197">
    <property type="entry name" value="HIT-like"/>
    <property type="match status" value="1"/>
</dbReference>
<dbReference type="GO" id="GO:0032259">
    <property type="term" value="P:methylation"/>
    <property type="evidence" value="ECO:0007669"/>
    <property type="project" value="UniProtKB-KW"/>
</dbReference>
<evidence type="ECO:0000256" key="2">
    <source>
        <dbReference type="SAM" id="MobiDB-lite"/>
    </source>
</evidence>
<accession>A0ABW2SME8</accession>
<gene>
    <name evidence="4" type="ORF">ACFQWG_05645</name>
</gene>
<protein>
    <submittedName>
        <fullName evidence="4">HIT family protein</fullName>
        <ecNumber evidence="4">2.1.1.-</ecNumber>
    </submittedName>
</protein>
<dbReference type="PRINTS" id="PR00332">
    <property type="entry name" value="HISTRIAD"/>
</dbReference>
<reference evidence="5" key="1">
    <citation type="journal article" date="2019" name="Int. J. Syst. Evol. Microbiol.">
        <title>The Global Catalogue of Microorganisms (GCM) 10K type strain sequencing project: providing services to taxonomists for standard genome sequencing and annotation.</title>
        <authorList>
            <consortium name="The Broad Institute Genomics Platform"/>
            <consortium name="The Broad Institute Genome Sequencing Center for Infectious Disease"/>
            <person name="Wu L."/>
            <person name="Ma J."/>
        </authorList>
    </citation>
    <scope>NUCLEOTIDE SEQUENCE [LARGE SCALE GENOMIC DNA]</scope>
    <source>
        <strain evidence="5">CCUG 56698</strain>
    </source>
</reference>
<dbReference type="RefSeq" id="WP_380972996.1">
    <property type="nucleotide sequence ID" value="NZ_JBHTEF010000001.1"/>
</dbReference>
<dbReference type="InterPro" id="IPR001310">
    <property type="entry name" value="Histidine_triad_HIT"/>
</dbReference>
<proteinExistence type="predicted"/>
<dbReference type="GO" id="GO:0008168">
    <property type="term" value="F:methyltransferase activity"/>
    <property type="evidence" value="ECO:0007669"/>
    <property type="project" value="UniProtKB-KW"/>
</dbReference>
<dbReference type="PANTHER" id="PTHR46648:SF1">
    <property type="entry name" value="ADENOSINE 5'-MONOPHOSPHORAMIDASE HNT1"/>
    <property type="match status" value="1"/>
</dbReference>
<sequence>MSTAFENIIAGVWPGRFVWADGTCVAFATIEPIAPGHVLVVPRHPYAKWTDAPEEVLTRLMAVARIIGIAQERAFGVARSGLIVAGFEVPHTHVHVVPMRSEADVLLSHARPASDGDLDRAMESLRAALAEDGHGRHVPPRLGSPELA</sequence>
<feature type="region of interest" description="Disordered" evidence="2">
    <location>
        <begin position="129"/>
        <end position="148"/>
    </location>
</feature>
<dbReference type="InterPro" id="IPR011146">
    <property type="entry name" value="HIT-like"/>
</dbReference>
<evidence type="ECO:0000259" key="3">
    <source>
        <dbReference type="PROSITE" id="PS51084"/>
    </source>
</evidence>